<evidence type="ECO:0000313" key="3">
    <source>
        <dbReference type="Proteomes" id="UP000001745"/>
    </source>
</evidence>
<gene>
    <name evidence="2" type="ORF">TSTA_095100</name>
</gene>
<name>B8M392_TALSN</name>
<dbReference type="VEuPathDB" id="FungiDB:TSTA_095100"/>
<dbReference type="GeneID" id="8103840"/>
<dbReference type="PhylomeDB" id="B8M392"/>
<dbReference type="AlphaFoldDB" id="B8M392"/>
<evidence type="ECO:0000313" key="2">
    <source>
        <dbReference type="EMBL" id="EED22264.1"/>
    </source>
</evidence>
<dbReference type="OrthoDB" id="5596422at2759"/>
<feature type="compositionally biased region" description="Low complexity" evidence="1">
    <location>
        <begin position="36"/>
        <end position="51"/>
    </location>
</feature>
<dbReference type="RefSeq" id="XP_002479227.1">
    <property type="nucleotide sequence ID" value="XM_002479182.1"/>
</dbReference>
<reference evidence="3" key="1">
    <citation type="journal article" date="2015" name="Genome Announc.">
        <title>Genome sequence of the AIDS-associated pathogen Penicillium marneffei (ATCC18224) and its near taxonomic relative Talaromyces stipitatus (ATCC10500).</title>
        <authorList>
            <person name="Nierman W.C."/>
            <person name="Fedorova-Abrams N.D."/>
            <person name="Andrianopoulos A."/>
        </authorList>
    </citation>
    <scope>NUCLEOTIDE SEQUENCE [LARGE SCALE GENOMIC DNA]</scope>
    <source>
        <strain evidence="3">ATCC 10500 / CBS 375.48 / QM 6759 / NRRL 1006</strain>
    </source>
</reference>
<dbReference type="eggNOG" id="ENOG502SVE0">
    <property type="taxonomic scope" value="Eukaryota"/>
</dbReference>
<feature type="region of interest" description="Disordered" evidence="1">
    <location>
        <begin position="19"/>
        <end position="53"/>
    </location>
</feature>
<keyword evidence="3" id="KW-1185">Reference proteome</keyword>
<accession>B8M392</accession>
<organism evidence="2 3">
    <name type="scientific">Talaromyces stipitatus (strain ATCC 10500 / CBS 375.48 / QM 6759 / NRRL 1006)</name>
    <name type="common">Penicillium stipitatum</name>
    <dbReference type="NCBI Taxonomy" id="441959"/>
    <lineage>
        <taxon>Eukaryota</taxon>
        <taxon>Fungi</taxon>
        <taxon>Dikarya</taxon>
        <taxon>Ascomycota</taxon>
        <taxon>Pezizomycotina</taxon>
        <taxon>Eurotiomycetes</taxon>
        <taxon>Eurotiomycetidae</taxon>
        <taxon>Eurotiales</taxon>
        <taxon>Trichocomaceae</taxon>
        <taxon>Talaromyces</taxon>
        <taxon>Talaromyces sect. Talaromyces</taxon>
    </lineage>
</organism>
<sequence length="509" mass="56494">MDLYPAPLLVNKRKNLPAVKLGNDRPQKPLLSFGRSSSARESTRASSSESTILASNNPLHTEWSNLDVAKVRRSNTSKSLGHPNRKAASNAAYPGKHTRQFSSTSSTFKSEANSQTHRANRTASQSHTQGRMSQFFHALDKKLIKPSARGISKRLSSNVQSTQVEDTMYSSLKHNFVPPLSIVNMDMHIDETLSDFKKDEIYVHVTVTVDVNLDSVRYIPYSLAISAVILLNMTSDREMLRVTAMAQEIMDKLDERDSLVVACVNFERIDCIDVLFSTNGIRGFDLARLLSDCTSAGKQLINGALRDDELLGVAVENSFQLFDASNSLVPHVFLISANRDTTMSTTYNPAVGLTTVTLEDHYDFGPTPRLGWHIYPEMNLEKSSSLGFEHKADKALCHIRTGFSSGSITDLHLRFSPAAGYETQICGRTSIASLRPGETWKLLVHISHYEEQGFNSLEREIKSMLRYGEFAGLNCDRGGGILEATLRFNHSLHPSCSLKMVKSCSIVRA</sequence>
<dbReference type="Proteomes" id="UP000001745">
    <property type="component" value="Unassembled WGS sequence"/>
</dbReference>
<dbReference type="EMBL" id="EQ962653">
    <property type="protein sequence ID" value="EED22264.1"/>
    <property type="molecule type" value="Genomic_DNA"/>
</dbReference>
<dbReference type="STRING" id="441959.B8M392"/>
<feature type="compositionally biased region" description="Polar residues" evidence="1">
    <location>
        <begin position="100"/>
        <end position="130"/>
    </location>
</feature>
<dbReference type="InParanoid" id="B8M392"/>
<proteinExistence type="predicted"/>
<dbReference type="OMA" id="VHISHYE"/>
<dbReference type="HOGENOM" id="CLU_536475_0_0_1"/>
<protein>
    <submittedName>
        <fullName evidence="2">Uncharacterized protein</fullName>
    </submittedName>
</protein>
<feature type="region of interest" description="Disordered" evidence="1">
    <location>
        <begin position="75"/>
        <end position="130"/>
    </location>
</feature>
<evidence type="ECO:0000256" key="1">
    <source>
        <dbReference type="SAM" id="MobiDB-lite"/>
    </source>
</evidence>